<feature type="compositionally biased region" description="Basic and acidic residues" evidence="1">
    <location>
        <begin position="26"/>
        <end position="41"/>
    </location>
</feature>
<proteinExistence type="predicted"/>
<dbReference type="Proteomes" id="UP000094385">
    <property type="component" value="Unassembled WGS sequence"/>
</dbReference>
<dbReference type="PANTHER" id="PTHR38422">
    <property type="entry name" value="SOMETHING ABOUT SILENCING PROTEIN 4"/>
    <property type="match status" value="1"/>
</dbReference>
<evidence type="ECO:0000313" key="4">
    <source>
        <dbReference type="Proteomes" id="UP000094385"/>
    </source>
</evidence>
<keyword evidence="4" id="KW-1185">Reference proteome</keyword>
<dbReference type="AlphaFoldDB" id="A0A1E3Q3J3"/>
<evidence type="ECO:0000313" key="3">
    <source>
        <dbReference type="EMBL" id="ODQ72246.1"/>
    </source>
</evidence>
<dbReference type="GO" id="GO:0033255">
    <property type="term" value="C:SAS acetyltransferase complex"/>
    <property type="evidence" value="ECO:0007669"/>
    <property type="project" value="InterPro"/>
</dbReference>
<dbReference type="InterPro" id="IPR029184">
    <property type="entry name" value="Sas4_dom"/>
</dbReference>
<feature type="domain" description="Something about silencing protein 4" evidence="2">
    <location>
        <begin position="173"/>
        <end position="269"/>
    </location>
</feature>
<organism evidence="3 4">
    <name type="scientific">Lipomyces starkeyi NRRL Y-11557</name>
    <dbReference type="NCBI Taxonomy" id="675824"/>
    <lineage>
        <taxon>Eukaryota</taxon>
        <taxon>Fungi</taxon>
        <taxon>Dikarya</taxon>
        <taxon>Ascomycota</taxon>
        <taxon>Saccharomycotina</taxon>
        <taxon>Lipomycetes</taxon>
        <taxon>Lipomycetales</taxon>
        <taxon>Lipomycetaceae</taxon>
        <taxon>Lipomyces</taxon>
    </lineage>
</organism>
<dbReference type="EMBL" id="KV454296">
    <property type="protein sequence ID" value="ODQ72246.1"/>
    <property type="molecule type" value="Genomic_DNA"/>
</dbReference>
<sequence length="393" mass="45401">MPSVEMTAAYMLGSSSPSSNSIPSQQDHKTEENNNKNDKLSKFPFKGPAEEAGVAHDRIPSEDKPSLSTAKEEDTKRQLRSERSRLRSGINGATHAVECDEEDLLWFENLDTSPVVDYDEELQITDGLVATPQERTPERRSSPFPISSIVNPISAESKARLYDTPLKIRSRSDPLCDSMFVGHHKRREREERHYQNFERDKVMYEKLRFERQLDRLKGRDWVKAVVSMTPVADPKCVHELITKRDKLIHELINVLAKFESWKEREKKIKSLNGDEDELLSSMRLRLEERKKELKILHGIIKVGNGRARRRVGRNQQGKETTITRSEAQARRKLDSDQLNPSSVLNSKCKSTANAKSLKTSAFGYPLPRIRYRQFHIPLEWVENREKLRQSKKE</sequence>
<dbReference type="InterPro" id="IPR038988">
    <property type="entry name" value="Sas4"/>
</dbReference>
<reference evidence="3 4" key="1">
    <citation type="journal article" date="2016" name="Proc. Natl. Acad. Sci. U.S.A.">
        <title>Comparative genomics of biotechnologically important yeasts.</title>
        <authorList>
            <person name="Riley R."/>
            <person name="Haridas S."/>
            <person name="Wolfe K.H."/>
            <person name="Lopes M.R."/>
            <person name="Hittinger C.T."/>
            <person name="Goeker M."/>
            <person name="Salamov A.A."/>
            <person name="Wisecaver J.H."/>
            <person name="Long T.M."/>
            <person name="Calvey C.H."/>
            <person name="Aerts A.L."/>
            <person name="Barry K.W."/>
            <person name="Choi C."/>
            <person name="Clum A."/>
            <person name="Coughlan A.Y."/>
            <person name="Deshpande S."/>
            <person name="Douglass A.P."/>
            <person name="Hanson S.J."/>
            <person name="Klenk H.-P."/>
            <person name="LaButti K.M."/>
            <person name="Lapidus A."/>
            <person name="Lindquist E.A."/>
            <person name="Lipzen A.M."/>
            <person name="Meier-Kolthoff J.P."/>
            <person name="Ohm R.A."/>
            <person name="Otillar R.P."/>
            <person name="Pangilinan J.L."/>
            <person name="Peng Y."/>
            <person name="Rokas A."/>
            <person name="Rosa C.A."/>
            <person name="Scheuner C."/>
            <person name="Sibirny A.A."/>
            <person name="Slot J.C."/>
            <person name="Stielow J.B."/>
            <person name="Sun H."/>
            <person name="Kurtzman C.P."/>
            <person name="Blackwell M."/>
            <person name="Grigoriev I.V."/>
            <person name="Jeffries T.W."/>
        </authorList>
    </citation>
    <scope>NUCLEOTIDE SEQUENCE [LARGE SCALE GENOMIC DNA]</scope>
    <source>
        <strain evidence="3 4">NRRL Y-11557</strain>
    </source>
</reference>
<evidence type="ECO:0000259" key="2">
    <source>
        <dbReference type="Pfam" id="PF15460"/>
    </source>
</evidence>
<dbReference type="Pfam" id="PF15460">
    <property type="entry name" value="SAS4"/>
    <property type="match status" value="1"/>
</dbReference>
<dbReference type="GO" id="GO:0004402">
    <property type="term" value="F:histone acetyltransferase activity"/>
    <property type="evidence" value="ECO:0007669"/>
    <property type="project" value="TreeGrafter"/>
</dbReference>
<dbReference type="OrthoDB" id="1938992at2759"/>
<feature type="compositionally biased region" description="Basic and acidic residues" evidence="1">
    <location>
        <begin position="53"/>
        <end position="85"/>
    </location>
</feature>
<accession>A0A1E3Q3J3</accession>
<gene>
    <name evidence="3" type="ORF">LIPSTDRAFT_105829</name>
</gene>
<feature type="compositionally biased region" description="Polar residues" evidence="1">
    <location>
        <begin position="336"/>
        <end position="345"/>
    </location>
</feature>
<feature type="region of interest" description="Disordered" evidence="1">
    <location>
        <begin position="308"/>
        <end position="345"/>
    </location>
</feature>
<feature type="region of interest" description="Disordered" evidence="1">
    <location>
        <begin position="1"/>
        <end position="87"/>
    </location>
</feature>
<evidence type="ECO:0000256" key="1">
    <source>
        <dbReference type="SAM" id="MobiDB-lite"/>
    </source>
</evidence>
<name>A0A1E3Q3J3_LIPST</name>
<dbReference type="PANTHER" id="PTHR38422:SF1">
    <property type="entry name" value="SOMETHING ABOUT SILENCING PROTEIN 4"/>
    <property type="match status" value="1"/>
</dbReference>
<feature type="compositionally biased region" description="Low complexity" evidence="1">
    <location>
        <begin position="14"/>
        <end position="24"/>
    </location>
</feature>
<protein>
    <recommendedName>
        <fullName evidence="2">Something about silencing protein 4 domain-containing protein</fullName>
    </recommendedName>
</protein>